<reference evidence="2" key="1">
    <citation type="submission" date="2021-01" db="EMBL/GenBank/DDBJ databases">
        <authorList>
            <person name="Corre E."/>
            <person name="Pelletier E."/>
            <person name="Niang G."/>
            <person name="Scheremetjew M."/>
            <person name="Finn R."/>
            <person name="Kale V."/>
            <person name="Holt S."/>
            <person name="Cochrane G."/>
            <person name="Meng A."/>
            <person name="Brown T."/>
            <person name="Cohen L."/>
        </authorList>
    </citation>
    <scope>NUCLEOTIDE SEQUENCE</scope>
    <source>
        <strain evidence="2">CCMP3105</strain>
    </source>
</reference>
<gene>
    <name evidence="2" type="ORF">AMON00008_LOCUS17386</name>
</gene>
<sequence>MPSSAGRLSRSSSALAGGLSLVHAADELADGHLPPEAPDLLSVSRRCASCEWPRSRPPTATTEGHVHLARGLAQYIALAEGLVHLAGGHAQPVSTPRAEGLVHLARGPAQSGQGSKILQPRRCSHGRPDPAQKDASFPAEPSGLGSRAPPRRGAFGVPPAARSGLVLHKRCPAEQWSAHRSPRITTDSHAAAVDSRG</sequence>
<accession>A0A7S4QAX9</accession>
<feature type="region of interest" description="Disordered" evidence="1">
    <location>
        <begin position="107"/>
        <end position="161"/>
    </location>
</feature>
<dbReference type="AlphaFoldDB" id="A0A7S4QAX9"/>
<feature type="region of interest" description="Disordered" evidence="1">
    <location>
        <begin position="174"/>
        <end position="197"/>
    </location>
</feature>
<evidence type="ECO:0000313" key="2">
    <source>
        <dbReference type="EMBL" id="CAE4577890.1"/>
    </source>
</evidence>
<name>A0A7S4QAX9_9DINO</name>
<organism evidence="2">
    <name type="scientific">Alexandrium monilatum</name>
    <dbReference type="NCBI Taxonomy" id="311494"/>
    <lineage>
        <taxon>Eukaryota</taxon>
        <taxon>Sar</taxon>
        <taxon>Alveolata</taxon>
        <taxon>Dinophyceae</taxon>
        <taxon>Gonyaulacales</taxon>
        <taxon>Pyrocystaceae</taxon>
        <taxon>Alexandrium</taxon>
    </lineage>
</organism>
<dbReference type="EMBL" id="HBNR01025800">
    <property type="protein sequence ID" value="CAE4577890.1"/>
    <property type="molecule type" value="Transcribed_RNA"/>
</dbReference>
<proteinExistence type="predicted"/>
<protein>
    <submittedName>
        <fullName evidence="2">Uncharacterized protein</fullName>
    </submittedName>
</protein>
<evidence type="ECO:0000256" key="1">
    <source>
        <dbReference type="SAM" id="MobiDB-lite"/>
    </source>
</evidence>